<comment type="caution">
    <text evidence="1">The sequence shown here is derived from an EMBL/GenBank/DDBJ whole genome shotgun (WGS) entry which is preliminary data.</text>
</comment>
<name>A0A8X6YLW3_9ARAC</name>
<dbReference type="EMBL" id="BMAV01019901">
    <property type="protein sequence ID" value="GFY73183.1"/>
    <property type="molecule type" value="Genomic_DNA"/>
</dbReference>
<keyword evidence="2" id="KW-1185">Reference proteome</keyword>
<dbReference type="AlphaFoldDB" id="A0A8X6YLW3"/>
<reference evidence="1" key="1">
    <citation type="submission" date="2020-08" db="EMBL/GenBank/DDBJ databases">
        <title>Multicomponent nature underlies the extraordinary mechanical properties of spider dragline silk.</title>
        <authorList>
            <person name="Kono N."/>
            <person name="Nakamura H."/>
            <person name="Mori M."/>
            <person name="Yoshida Y."/>
            <person name="Ohtoshi R."/>
            <person name="Malay A.D."/>
            <person name="Moran D.A.P."/>
            <person name="Tomita M."/>
            <person name="Numata K."/>
            <person name="Arakawa K."/>
        </authorList>
    </citation>
    <scope>NUCLEOTIDE SEQUENCE</scope>
</reference>
<organism evidence="1 2">
    <name type="scientific">Trichonephila inaurata madagascariensis</name>
    <dbReference type="NCBI Taxonomy" id="2747483"/>
    <lineage>
        <taxon>Eukaryota</taxon>
        <taxon>Metazoa</taxon>
        <taxon>Ecdysozoa</taxon>
        <taxon>Arthropoda</taxon>
        <taxon>Chelicerata</taxon>
        <taxon>Arachnida</taxon>
        <taxon>Araneae</taxon>
        <taxon>Araneomorphae</taxon>
        <taxon>Entelegynae</taxon>
        <taxon>Araneoidea</taxon>
        <taxon>Nephilidae</taxon>
        <taxon>Trichonephila</taxon>
        <taxon>Trichonephila inaurata</taxon>
    </lineage>
</organism>
<evidence type="ECO:0000313" key="1">
    <source>
        <dbReference type="EMBL" id="GFY73183.1"/>
    </source>
</evidence>
<dbReference type="OrthoDB" id="10515356at2759"/>
<dbReference type="Proteomes" id="UP000886998">
    <property type="component" value="Unassembled WGS sequence"/>
</dbReference>
<sequence length="105" mass="11967">MLSNAPYSTDISPSNYQVVLSLDNNLLGKQFNILKNNRKKRHPKDFKTVRSWKPKRLVVGSEEGSFDQASKSFDRLKESVLNKIPLFLLTLERKGVAGAFILLEM</sequence>
<gene>
    <name evidence="1" type="ORF">TNIN_492701</name>
</gene>
<proteinExistence type="predicted"/>
<evidence type="ECO:0000313" key="2">
    <source>
        <dbReference type="Proteomes" id="UP000886998"/>
    </source>
</evidence>
<accession>A0A8X6YLW3</accession>
<protein>
    <submittedName>
        <fullName evidence="1">Uncharacterized protein</fullName>
    </submittedName>
</protein>